<dbReference type="InterPro" id="IPR013785">
    <property type="entry name" value="Aldolase_TIM"/>
</dbReference>
<dbReference type="InterPro" id="IPR007197">
    <property type="entry name" value="rSAM"/>
</dbReference>
<dbReference type="InterPro" id="IPR034428">
    <property type="entry name" value="ThiH/NoCL/HydG-like"/>
</dbReference>
<keyword evidence="5" id="KW-0408">Iron</keyword>
<evidence type="ECO:0000313" key="9">
    <source>
        <dbReference type="Proteomes" id="UP000188181"/>
    </source>
</evidence>
<dbReference type="EMBL" id="CP019646">
    <property type="protein sequence ID" value="AQQ71616.1"/>
    <property type="molecule type" value="Genomic_DNA"/>
</dbReference>
<dbReference type="SFLD" id="SFLDF00301">
    <property type="entry name" value="2-iminoacetate_synthase_(ThiH)"/>
    <property type="match status" value="1"/>
</dbReference>
<evidence type="ECO:0000256" key="1">
    <source>
        <dbReference type="ARBA" id="ARBA00001966"/>
    </source>
</evidence>
<comment type="cofactor">
    <cofactor evidence="1">
        <name>[4Fe-4S] cluster</name>
        <dbReference type="ChEBI" id="CHEBI:49883"/>
    </cofactor>
</comment>
<dbReference type="STRING" id="1851148.SMSP2_01993"/>
<dbReference type="Pfam" id="PF04055">
    <property type="entry name" value="Radical_SAM"/>
    <property type="match status" value="1"/>
</dbReference>
<dbReference type="EC" id="4.1.99.19" evidence="8"/>
<sequence>MNTKTDIYSVLDDTGIDTRQDEYLSRIQSVTEADVRRELAIKPGHFSLERLIVLLSEAGGAFLEDMAQQAHALTLQRFGKTMQLYVPMYVSNYCINRCQYCGYNADHKFNRSRLTMEQAVQEADAIASAGFRHILILSGEDPKHIDVDYLAELAKRLRSKFCAIEIEIYPLDTDGYKRLFDAGIDGLSIYQETYNRRLYETLHAGPKADYRYRLETPSRAARAGFRRLGIGALLGLWDWRLETLSLSVHAAYLMKHHWQSQISFSFPRIRPAQDVEDQPYKHIISDRQFVQMMLALRLCFADAGIVVSTRESSEFRRHLMNLCVTRMSAGSKTNPGGYAVNKEAVCQFEVDDKSSPQQVAAMIEAAGYEPVWKDWDPAFTAG</sequence>
<dbReference type="OrthoDB" id="9801120at2"/>
<accession>A0A1Q2MFY7</accession>
<dbReference type="Proteomes" id="UP000188181">
    <property type="component" value="Chromosome"/>
</dbReference>
<dbReference type="InterPro" id="IPR010722">
    <property type="entry name" value="BATS_dom"/>
</dbReference>
<protein>
    <submittedName>
        <fullName evidence="8">2-iminoacetate synthase</fullName>
        <ecNumber evidence="8">4.1.99.19</ecNumber>
    </submittedName>
</protein>
<keyword evidence="9" id="KW-1185">Reference proteome</keyword>
<reference evidence="9" key="1">
    <citation type="submission" date="2017-02" db="EMBL/GenBank/DDBJ databases">
        <title>Comparative genomics and description of representatives of a novel lineage of planctomycetes thriving in anoxic sediments.</title>
        <authorList>
            <person name="Spring S."/>
            <person name="Bunk B."/>
            <person name="Sproer C."/>
        </authorList>
    </citation>
    <scope>NUCLEOTIDE SEQUENCE [LARGE SCALE GENOMIC DNA]</scope>
    <source>
        <strain evidence="9">SM-Chi-D1</strain>
    </source>
</reference>
<evidence type="ECO:0000256" key="2">
    <source>
        <dbReference type="ARBA" id="ARBA00022485"/>
    </source>
</evidence>
<keyword evidence="8" id="KW-0456">Lyase</keyword>
<dbReference type="PROSITE" id="PS51918">
    <property type="entry name" value="RADICAL_SAM"/>
    <property type="match status" value="1"/>
</dbReference>
<name>A0A1Q2MFY7_9BACT</name>
<dbReference type="InterPro" id="IPR012726">
    <property type="entry name" value="ThiH"/>
</dbReference>
<dbReference type="NCBIfam" id="TIGR02351">
    <property type="entry name" value="thiH"/>
    <property type="match status" value="1"/>
</dbReference>
<evidence type="ECO:0000256" key="3">
    <source>
        <dbReference type="ARBA" id="ARBA00022691"/>
    </source>
</evidence>
<keyword evidence="4" id="KW-0479">Metal-binding</keyword>
<dbReference type="RefSeq" id="WP_146683779.1">
    <property type="nucleotide sequence ID" value="NZ_CP019646.1"/>
</dbReference>
<keyword evidence="3" id="KW-0949">S-adenosyl-L-methionine</keyword>
<dbReference type="GO" id="GO:0036355">
    <property type="term" value="F:2-iminoacetate synthase activity"/>
    <property type="evidence" value="ECO:0007669"/>
    <property type="project" value="UniProtKB-EC"/>
</dbReference>
<evidence type="ECO:0000256" key="6">
    <source>
        <dbReference type="ARBA" id="ARBA00023014"/>
    </source>
</evidence>
<evidence type="ECO:0000256" key="5">
    <source>
        <dbReference type="ARBA" id="ARBA00023004"/>
    </source>
</evidence>
<dbReference type="SMART" id="SM00876">
    <property type="entry name" value="BATS"/>
    <property type="match status" value="1"/>
</dbReference>
<dbReference type="GO" id="GO:0051539">
    <property type="term" value="F:4 iron, 4 sulfur cluster binding"/>
    <property type="evidence" value="ECO:0007669"/>
    <property type="project" value="UniProtKB-KW"/>
</dbReference>
<dbReference type="CDD" id="cd01335">
    <property type="entry name" value="Radical_SAM"/>
    <property type="match status" value="1"/>
</dbReference>
<gene>
    <name evidence="8" type="primary">thiH_2</name>
    <name evidence="8" type="ORF">SMSP2_01993</name>
</gene>
<keyword evidence="6" id="KW-0411">Iron-sulfur</keyword>
<dbReference type="InterPro" id="IPR058240">
    <property type="entry name" value="rSAM_sf"/>
</dbReference>
<dbReference type="AlphaFoldDB" id="A0A1Q2MFY7"/>
<dbReference type="Gene3D" id="3.20.20.70">
    <property type="entry name" value="Aldolase class I"/>
    <property type="match status" value="1"/>
</dbReference>
<dbReference type="SUPFAM" id="SSF102114">
    <property type="entry name" value="Radical SAM enzymes"/>
    <property type="match status" value="1"/>
</dbReference>
<evidence type="ECO:0000313" key="8">
    <source>
        <dbReference type="EMBL" id="AQQ71616.1"/>
    </source>
</evidence>
<dbReference type="KEGG" id="pbas:SMSP2_01993"/>
<dbReference type="SFLD" id="SFLDG01081">
    <property type="entry name" value="cleavage_of_the_Ca-Cb_bond_in"/>
    <property type="match status" value="1"/>
</dbReference>
<dbReference type="PANTHER" id="PTHR43583">
    <property type="entry name" value="2-IMINOACETATE SYNTHASE"/>
    <property type="match status" value="1"/>
</dbReference>
<organism evidence="8 9">
    <name type="scientific">Limihaloglobus sulfuriphilus</name>
    <dbReference type="NCBI Taxonomy" id="1851148"/>
    <lineage>
        <taxon>Bacteria</taxon>
        <taxon>Pseudomonadati</taxon>
        <taxon>Planctomycetota</taxon>
        <taxon>Phycisphaerae</taxon>
        <taxon>Sedimentisphaerales</taxon>
        <taxon>Sedimentisphaeraceae</taxon>
        <taxon>Limihaloglobus</taxon>
    </lineage>
</organism>
<dbReference type="SFLD" id="SFLDG01060">
    <property type="entry name" value="BATS_domain_containing"/>
    <property type="match status" value="1"/>
</dbReference>
<dbReference type="GO" id="GO:0005506">
    <property type="term" value="F:iron ion binding"/>
    <property type="evidence" value="ECO:0007669"/>
    <property type="project" value="InterPro"/>
</dbReference>
<evidence type="ECO:0000256" key="4">
    <source>
        <dbReference type="ARBA" id="ARBA00022723"/>
    </source>
</evidence>
<dbReference type="SFLD" id="SFLDS00029">
    <property type="entry name" value="Radical_SAM"/>
    <property type="match status" value="1"/>
</dbReference>
<keyword evidence="2" id="KW-0004">4Fe-4S</keyword>
<proteinExistence type="predicted"/>
<dbReference type="PANTHER" id="PTHR43583:SF1">
    <property type="entry name" value="2-IMINOACETATE SYNTHASE"/>
    <property type="match status" value="1"/>
</dbReference>
<feature type="domain" description="Radical SAM core" evidence="7">
    <location>
        <begin position="80"/>
        <end position="287"/>
    </location>
</feature>
<evidence type="ECO:0000259" key="7">
    <source>
        <dbReference type="PROSITE" id="PS51918"/>
    </source>
</evidence>
<dbReference type="Pfam" id="PF06968">
    <property type="entry name" value="BATS"/>
    <property type="match status" value="1"/>
</dbReference>